<organism evidence="1 2">
    <name type="scientific">Pelagomonas calceolata</name>
    <dbReference type="NCBI Taxonomy" id="35677"/>
    <lineage>
        <taxon>Eukaryota</taxon>
        <taxon>Sar</taxon>
        <taxon>Stramenopiles</taxon>
        <taxon>Ochrophyta</taxon>
        <taxon>Pelagophyceae</taxon>
        <taxon>Pelagomonadales</taxon>
        <taxon>Pelagomonadaceae</taxon>
        <taxon>Pelagomonas</taxon>
    </lineage>
</organism>
<protein>
    <submittedName>
        <fullName evidence="1">Uncharacterized protein</fullName>
    </submittedName>
</protein>
<accession>A0A8J2SRT7</accession>
<reference evidence="1" key="1">
    <citation type="submission" date="2021-11" db="EMBL/GenBank/DDBJ databases">
        <authorList>
            <consortium name="Genoscope - CEA"/>
            <person name="William W."/>
        </authorList>
    </citation>
    <scope>NUCLEOTIDE SEQUENCE</scope>
</reference>
<dbReference type="Proteomes" id="UP000789595">
    <property type="component" value="Unassembled WGS sequence"/>
</dbReference>
<name>A0A8J2SRT7_9STRA</name>
<dbReference type="EMBL" id="CAKKNE010000005">
    <property type="protein sequence ID" value="CAH0375710.1"/>
    <property type="molecule type" value="Genomic_DNA"/>
</dbReference>
<proteinExistence type="predicted"/>
<comment type="caution">
    <text evidence="1">The sequence shown here is derived from an EMBL/GenBank/DDBJ whole genome shotgun (WGS) entry which is preliminary data.</text>
</comment>
<dbReference type="AlphaFoldDB" id="A0A8J2SRT7"/>
<evidence type="ECO:0000313" key="2">
    <source>
        <dbReference type="Proteomes" id="UP000789595"/>
    </source>
</evidence>
<keyword evidence="2" id="KW-1185">Reference proteome</keyword>
<gene>
    <name evidence="1" type="ORF">PECAL_5P02480</name>
</gene>
<feature type="non-terminal residue" evidence="1">
    <location>
        <position position="1"/>
    </location>
</feature>
<sequence length="142" mass="15898">QRGGGPLERVAPRRAVAEVRARRMAPRRRGDRAPRVVGGRVRELGEDRAVGRAARIYRSVVACRRGGAVDVERGRRGEAAPHQGCEALHGWCLLCRHGTRFLSSYQCSPMSGESESSHEWLQARSREEHCRLQNSSGRQLFI</sequence>
<evidence type="ECO:0000313" key="1">
    <source>
        <dbReference type="EMBL" id="CAH0375710.1"/>
    </source>
</evidence>